<organism evidence="7 8">
    <name type="scientific">Streptococcus suis</name>
    <dbReference type="NCBI Taxonomy" id="1307"/>
    <lineage>
        <taxon>Bacteria</taxon>
        <taxon>Bacillati</taxon>
        <taxon>Bacillota</taxon>
        <taxon>Bacilli</taxon>
        <taxon>Lactobacillales</taxon>
        <taxon>Streptococcaceae</taxon>
        <taxon>Streptococcus</taxon>
    </lineage>
</organism>
<evidence type="ECO:0000256" key="4">
    <source>
        <dbReference type="ARBA" id="ARBA00023088"/>
    </source>
</evidence>
<gene>
    <name evidence="7" type="ORF">ERS132385_01372</name>
</gene>
<dbReference type="NCBIfam" id="TIGR01167">
    <property type="entry name" value="LPXTG_anchor"/>
    <property type="match status" value="1"/>
</dbReference>
<dbReference type="InterPro" id="IPR019931">
    <property type="entry name" value="LPXTG_anchor"/>
</dbReference>
<proteinExistence type="predicted"/>
<keyword evidence="5" id="KW-1133">Transmembrane helix</keyword>
<evidence type="ECO:0000256" key="5">
    <source>
        <dbReference type="SAM" id="Phobius"/>
    </source>
</evidence>
<dbReference type="RefSeq" id="WP_044688520.1">
    <property type="nucleotide sequence ID" value="NZ_CEEW01000059.1"/>
</dbReference>
<keyword evidence="5" id="KW-0472">Membrane</keyword>
<protein>
    <submittedName>
        <fullName evidence="7">LPXTG cell wall surface protein</fullName>
    </submittedName>
</protein>
<evidence type="ECO:0000313" key="7">
    <source>
        <dbReference type="EMBL" id="CYU65647.1"/>
    </source>
</evidence>
<evidence type="ECO:0000256" key="3">
    <source>
        <dbReference type="ARBA" id="ARBA00022729"/>
    </source>
</evidence>
<keyword evidence="5" id="KW-0812">Transmembrane</keyword>
<dbReference type="Pfam" id="PF00746">
    <property type="entry name" value="Gram_pos_anchor"/>
    <property type="match status" value="1"/>
</dbReference>
<evidence type="ECO:0000256" key="2">
    <source>
        <dbReference type="ARBA" id="ARBA00022525"/>
    </source>
</evidence>
<feature type="domain" description="Gram-positive cocci surface proteins LPxTG" evidence="6">
    <location>
        <begin position="142"/>
        <end position="173"/>
    </location>
</feature>
<evidence type="ECO:0000313" key="8">
    <source>
        <dbReference type="Proteomes" id="UP000073434"/>
    </source>
</evidence>
<keyword evidence="1" id="KW-0134">Cell wall</keyword>
<keyword evidence="4" id="KW-0572">Peptidoglycan-anchor</keyword>
<sequence>MLKAEEAKIADEITVLKAQLTEQLAKLAALKNADQVLTVAQAELAKAIDARTVAKATLDAEIDKLDQFLKNQRDAKAQYEAVKEAYTQAQIVAQRQAINDTGGQPIAITDKVGKIAGYFDGNQTVGTKLQPITYSRVEKYRQLPQTGSQESLLVLLGYTALAGLGLGYAKKRRRG</sequence>
<accession>A0A0Z8EP72</accession>
<dbReference type="EMBL" id="FIFW01000013">
    <property type="protein sequence ID" value="CYU65647.1"/>
    <property type="molecule type" value="Genomic_DNA"/>
</dbReference>
<evidence type="ECO:0000256" key="1">
    <source>
        <dbReference type="ARBA" id="ARBA00022512"/>
    </source>
</evidence>
<dbReference type="Proteomes" id="UP000073434">
    <property type="component" value="Unassembled WGS sequence"/>
</dbReference>
<dbReference type="AlphaFoldDB" id="A0A0Z8EP72"/>
<keyword evidence="3" id="KW-0732">Signal</keyword>
<name>A0A0Z8EP72_STRSU</name>
<keyword evidence="2" id="KW-0964">Secreted</keyword>
<feature type="transmembrane region" description="Helical" evidence="5">
    <location>
        <begin position="151"/>
        <end position="169"/>
    </location>
</feature>
<reference evidence="7 8" key="1">
    <citation type="submission" date="2016-02" db="EMBL/GenBank/DDBJ databases">
        <authorList>
            <consortium name="Pathogen Informatics"/>
        </authorList>
    </citation>
    <scope>NUCLEOTIDE SEQUENCE [LARGE SCALE GENOMIC DNA]</scope>
    <source>
        <strain evidence="7 8">LSS23</strain>
    </source>
</reference>
<evidence type="ECO:0000259" key="6">
    <source>
        <dbReference type="Pfam" id="PF00746"/>
    </source>
</evidence>